<sequence>FVEVYNPVLQKNINFFCTLRSQQTGLVYNEMGLVRIAE</sequence>
<keyword evidence="2" id="KW-1185">Reference proteome</keyword>
<dbReference type="EMBL" id="FXUL01000057">
    <property type="protein sequence ID" value="SMP82281.1"/>
    <property type="molecule type" value="Genomic_DNA"/>
</dbReference>
<accession>A0ABY1QVS0</accession>
<evidence type="ECO:0000313" key="1">
    <source>
        <dbReference type="EMBL" id="SMP82281.1"/>
    </source>
</evidence>
<protein>
    <recommendedName>
        <fullName evidence="3">Kinesin motor domain-containing protein</fullName>
    </recommendedName>
</protein>
<gene>
    <name evidence="1" type="ORF">SAMN06295970_1574</name>
</gene>
<organism evidence="1 2">
    <name type="scientific">Noviherbaspirillum suwonense</name>
    <dbReference type="NCBI Taxonomy" id="1224511"/>
    <lineage>
        <taxon>Bacteria</taxon>
        <taxon>Pseudomonadati</taxon>
        <taxon>Pseudomonadota</taxon>
        <taxon>Betaproteobacteria</taxon>
        <taxon>Burkholderiales</taxon>
        <taxon>Oxalobacteraceae</taxon>
        <taxon>Noviherbaspirillum</taxon>
    </lineage>
</organism>
<feature type="non-terminal residue" evidence="1">
    <location>
        <position position="1"/>
    </location>
</feature>
<evidence type="ECO:0008006" key="3">
    <source>
        <dbReference type="Google" id="ProtNLM"/>
    </source>
</evidence>
<comment type="caution">
    <text evidence="1">The sequence shown here is derived from an EMBL/GenBank/DDBJ whole genome shotgun (WGS) entry which is preliminary data.</text>
</comment>
<proteinExistence type="predicted"/>
<name>A0ABY1QVS0_9BURK</name>
<dbReference type="Proteomes" id="UP001158049">
    <property type="component" value="Unassembled WGS sequence"/>
</dbReference>
<reference evidence="1 2" key="1">
    <citation type="submission" date="2017-05" db="EMBL/GenBank/DDBJ databases">
        <authorList>
            <person name="Varghese N."/>
            <person name="Submissions S."/>
        </authorList>
    </citation>
    <scope>NUCLEOTIDE SEQUENCE [LARGE SCALE GENOMIC DNA]</scope>
    <source>
        <strain evidence="1 2">DSM 26001</strain>
    </source>
</reference>
<evidence type="ECO:0000313" key="2">
    <source>
        <dbReference type="Proteomes" id="UP001158049"/>
    </source>
</evidence>